<feature type="signal peptide" evidence="1">
    <location>
        <begin position="1"/>
        <end position="20"/>
    </location>
</feature>
<dbReference type="InterPro" id="IPR038636">
    <property type="entry name" value="Wzi_sf"/>
</dbReference>
<feature type="chain" id="PRO_5020768559" evidence="1">
    <location>
        <begin position="21"/>
        <end position="531"/>
    </location>
</feature>
<gene>
    <name evidence="2" type="ORF">EKH83_11720</name>
</gene>
<reference evidence="2 3" key="1">
    <citation type="submission" date="2018-12" db="EMBL/GenBank/DDBJ databases">
        <title>The Draft Genome Sequence of the Soil Bacterium Pedobacter tournemirensis R1.</title>
        <authorList>
            <person name="He J."/>
        </authorList>
    </citation>
    <scope>NUCLEOTIDE SEQUENCE [LARGE SCALE GENOMIC DNA]</scope>
    <source>
        <strain evidence="2 3">R1</strain>
    </source>
</reference>
<dbReference type="Gene3D" id="2.40.160.130">
    <property type="entry name" value="Capsule assembly protein Wzi"/>
    <property type="match status" value="1"/>
</dbReference>
<dbReference type="AlphaFoldDB" id="A0A4Q0M876"/>
<sequence>MKKISLAAVLICGTLFSATAQMASQPYSYSFYQKLNRDMYNINTKTHSALKPFFIGDSLLLKADSIITGYAEGSGILSRRFFNNHQAEVNKENYTMYADLLPDITIGREGENEKTTWLRSFGYQIGGTISNKLSFHTSGFFNKAKLPAYYSRYIQEHKVLPGQRHKIDLPDSMLTDEADWNYFTGHVSYTPIKYINIQAGYDKNFIGDGYRSLLLSDFGSPYPFLKLTGTLGSVRYMAMWSALQDPSAPRFENADRKKGAVFHYLDWNITKRLSVGFFDAVVWATHDSVGNKRGFDPGYASPIIFLRPVESDGGSPDNAMMGFTAKYELFDKMAVYGQFALDEFQAKEFFSSNGSSRNKWGVQLGVRGADLLKVSRLNYLLEFNTARPYTFSERIAVVNYAHYNEPLGHPYGANFRETIGMLNYSIKRFEISTQLLYSRYGKDIDGLNYGKDVFKVYTQPARDNGNYIGQGLGTDLYYTDTRVAFLLNPEYNLRLEAGLVTRNEKNRMEKNNTTMFTFGLRTSFRNLYQDF</sequence>
<comment type="caution">
    <text evidence="2">The sequence shown here is derived from an EMBL/GenBank/DDBJ whole genome shotgun (WGS) entry which is preliminary data.</text>
</comment>
<accession>A0A4Q0M876</accession>
<proteinExistence type="predicted"/>
<organism evidence="2 3">
    <name type="scientific">Arcticibacter tournemirensis</name>
    <dbReference type="NCBI Taxonomy" id="699437"/>
    <lineage>
        <taxon>Bacteria</taxon>
        <taxon>Pseudomonadati</taxon>
        <taxon>Bacteroidota</taxon>
        <taxon>Sphingobacteriia</taxon>
        <taxon>Sphingobacteriales</taxon>
        <taxon>Sphingobacteriaceae</taxon>
        <taxon>Arcticibacter</taxon>
    </lineage>
</organism>
<evidence type="ECO:0000313" key="3">
    <source>
        <dbReference type="Proteomes" id="UP000290848"/>
    </source>
</evidence>
<dbReference type="EMBL" id="RXOC01000007">
    <property type="protein sequence ID" value="RXF69348.1"/>
    <property type="molecule type" value="Genomic_DNA"/>
</dbReference>
<name>A0A4Q0M876_9SPHI</name>
<protein>
    <submittedName>
        <fullName evidence="2">Gliding motility protein RemB</fullName>
    </submittedName>
</protein>
<keyword evidence="1" id="KW-0732">Signal</keyword>
<evidence type="ECO:0000256" key="1">
    <source>
        <dbReference type="SAM" id="SignalP"/>
    </source>
</evidence>
<evidence type="ECO:0000313" key="2">
    <source>
        <dbReference type="EMBL" id="RXF69348.1"/>
    </source>
</evidence>
<dbReference type="RefSeq" id="WP_128769622.1">
    <property type="nucleotide sequence ID" value="NZ_RXOC01000007.1"/>
</dbReference>
<dbReference type="Proteomes" id="UP000290848">
    <property type="component" value="Unassembled WGS sequence"/>
</dbReference>